<dbReference type="EMBL" id="VKHP01000056">
    <property type="protein sequence ID" value="NEU97348.1"/>
    <property type="molecule type" value="Genomic_DNA"/>
</dbReference>
<dbReference type="AlphaFoldDB" id="A0A6P1BFZ7"/>
<dbReference type="Proteomes" id="UP000468531">
    <property type="component" value="Unassembled WGS sequence"/>
</dbReference>
<protein>
    <submittedName>
        <fullName evidence="1">Uncharacterized protein</fullName>
    </submittedName>
</protein>
<evidence type="ECO:0000313" key="1">
    <source>
        <dbReference type="EMBL" id="NEU97348.1"/>
    </source>
</evidence>
<dbReference type="RefSeq" id="WP_163154707.1">
    <property type="nucleotide sequence ID" value="NZ_VKHP01000056.1"/>
</dbReference>
<proteinExistence type="predicted"/>
<reference evidence="1 2" key="1">
    <citation type="journal article" date="2020" name="Arch. Microbiol.">
        <title>Bradyrhizobium uaiense sp. nov., a new highly efficient cowpea symbiont.</title>
        <authorList>
            <person name="Cabral Michel D."/>
            <person name="Azarias Guimaraes A."/>
            <person name="Martins da Costa E."/>
            <person name="Soares de Carvalho T."/>
            <person name="Balsanelli E."/>
            <person name="Willems A."/>
            <person name="Maltempi de Souza E."/>
            <person name="de Souza Moreira F.M."/>
        </authorList>
    </citation>
    <scope>NUCLEOTIDE SEQUENCE [LARGE SCALE GENOMIC DNA]</scope>
    <source>
        <strain evidence="1 2">UFLA 03-164</strain>
    </source>
</reference>
<comment type="caution">
    <text evidence="1">The sequence shown here is derived from an EMBL/GenBank/DDBJ whole genome shotgun (WGS) entry which is preliminary data.</text>
</comment>
<gene>
    <name evidence="1" type="ORF">FNJ47_16265</name>
</gene>
<keyword evidence="2" id="KW-1185">Reference proteome</keyword>
<evidence type="ECO:0000313" key="2">
    <source>
        <dbReference type="Proteomes" id="UP000468531"/>
    </source>
</evidence>
<organism evidence="1 2">
    <name type="scientific">Bradyrhizobium uaiense</name>
    <dbReference type="NCBI Taxonomy" id="2594946"/>
    <lineage>
        <taxon>Bacteria</taxon>
        <taxon>Pseudomonadati</taxon>
        <taxon>Pseudomonadota</taxon>
        <taxon>Alphaproteobacteria</taxon>
        <taxon>Hyphomicrobiales</taxon>
        <taxon>Nitrobacteraceae</taxon>
        <taxon>Bradyrhizobium</taxon>
    </lineage>
</organism>
<sequence length="385" mass="43034">MKYILRQSALTLLSFAFLYVLLAGASFLVFPDPSSAGPRDFQAAERTLYMTVPKYVFLGRSVLADPDRKIILVGASNTGVGFRQKLVQSKLGCANVSNLAMGGANISEVKQVINLVHEVQTDRERQQNTFVIGIWFGMFVDSDVHFSDGDRHRGETDVDIERYRYGFYRRTPDGPVAVLPPQWLDAGVMAIRPFLLIEKVAREARAGVNLLLTGRVSAQRTDDERESVVMSDADKQKALAYWKESMGRTNDISPAQVDVLKQTIQALLSSGENVVLVDLPIPAWHRDASPYEPSYRLALKDLLREFGDQPNFLSPNMADLDNDVDYSDEVHAKRHLADVWSIRLANTLDSFVCRQKPDNAPRVTTLRSSELMTNEPQRVSTVAGN</sequence>
<name>A0A6P1BFZ7_9BRAD</name>
<accession>A0A6P1BFZ7</accession>